<dbReference type="PRINTS" id="PR00922">
    <property type="entry name" value="DADACBPTASE3"/>
</dbReference>
<comment type="caution">
    <text evidence="4">The sequence shown here is derived from an EMBL/GenBank/DDBJ whole genome shotgun (WGS) entry which is preliminary data.</text>
</comment>
<dbReference type="EMBL" id="JACHKT010000028">
    <property type="protein sequence ID" value="MBB6004709.1"/>
    <property type="molecule type" value="Genomic_DNA"/>
</dbReference>
<keyword evidence="3" id="KW-0732">Signal</keyword>
<dbReference type="NCBIfam" id="TIGR00666">
    <property type="entry name" value="PBP4"/>
    <property type="match status" value="1"/>
</dbReference>
<evidence type="ECO:0000313" key="5">
    <source>
        <dbReference type="Proteomes" id="UP000524404"/>
    </source>
</evidence>
<gene>
    <name evidence="4" type="ORF">HNP25_003379</name>
</gene>
<evidence type="ECO:0000256" key="2">
    <source>
        <dbReference type="ARBA" id="ARBA00022801"/>
    </source>
</evidence>
<dbReference type="EC" id="3.4.21.-" evidence="4"/>
<dbReference type="EC" id="3.4.16.4" evidence="4"/>
<name>A0A841ETI2_9BACT</name>
<dbReference type="Proteomes" id="UP000524404">
    <property type="component" value="Unassembled WGS sequence"/>
</dbReference>
<organism evidence="4 5">
    <name type="scientific">Arcicella rosea</name>
    <dbReference type="NCBI Taxonomy" id="502909"/>
    <lineage>
        <taxon>Bacteria</taxon>
        <taxon>Pseudomonadati</taxon>
        <taxon>Bacteroidota</taxon>
        <taxon>Cytophagia</taxon>
        <taxon>Cytophagales</taxon>
        <taxon>Flectobacillaceae</taxon>
        <taxon>Arcicella</taxon>
    </lineage>
</organism>
<dbReference type="InterPro" id="IPR012338">
    <property type="entry name" value="Beta-lactam/transpept-like"/>
</dbReference>
<comment type="similarity">
    <text evidence="1">Belongs to the peptidase S13 family.</text>
</comment>
<dbReference type="Gene3D" id="3.40.710.10">
    <property type="entry name" value="DD-peptidase/beta-lactamase superfamily"/>
    <property type="match status" value="2"/>
</dbReference>
<dbReference type="RefSeq" id="WP_229202893.1">
    <property type="nucleotide sequence ID" value="NZ_JACHKT010000028.1"/>
</dbReference>
<keyword evidence="4" id="KW-0121">Carboxypeptidase</keyword>
<evidence type="ECO:0000256" key="3">
    <source>
        <dbReference type="SAM" id="SignalP"/>
    </source>
</evidence>
<accession>A0A841ETI2</accession>
<proteinExistence type="inferred from homology"/>
<feature type="signal peptide" evidence="3">
    <location>
        <begin position="1"/>
        <end position="18"/>
    </location>
</feature>
<dbReference type="GO" id="GO:0000270">
    <property type="term" value="P:peptidoglycan metabolic process"/>
    <property type="evidence" value="ECO:0007669"/>
    <property type="project" value="TreeGrafter"/>
</dbReference>
<dbReference type="Pfam" id="PF02113">
    <property type="entry name" value="Peptidase_S13"/>
    <property type="match status" value="1"/>
</dbReference>
<keyword evidence="4" id="KW-0645">Protease</keyword>
<evidence type="ECO:0000256" key="1">
    <source>
        <dbReference type="ARBA" id="ARBA00006096"/>
    </source>
</evidence>
<dbReference type="SUPFAM" id="SSF56601">
    <property type="entry name" value="beta-lactamase/transpeptidase-like"/>
    <property type="match status" value="1"/>
</dbReference>
<feature type="chain" id="PRO_5032397070" evidence="3">
    <location>
        <begin position="19"/>
        <end position="434"/>
    </location>
</feature>
<keyword evidence="2 4" id="KW-0378">Hydrolase</keyword>
<dbReference type="PANTHER" id="PTHR30023">
    <property type="entry name" value="D-ALANYL-D-ALANINE CARBOXYPEPTIDASE"/>
    <property type="match status" value="1"/>
</dbReference>
<dbReference type="AlphaFoldDB" id="A0A841ETI2"/>
<dbReference type="GO" id="GO:0006508">
    <property type="term" value="P:proteolysis"/>
    <property type="evidence" value="ECO:0007669"/>
    <property type="project" value="InterPro"/>
</dbReference>
<sequence>MMRIITPFLFLVTLVLSSCNTNKVSLKSAAKLIQQSTTFAQNQTGIVFYDISEQKTIFEQEANRYFMPASNTKLFTFYASLKTLGDSIPAFHYQVLGDSLILWGTGDPSFLNPDLATSKVYDFLKNSSEKIYFSNDNFTGTFFGQGWAWDDYNDYYAAEISGFPIHGNVVRFKANSPKGLTVTPKLFENKVYDWSNENTFSIQRDLGANLFSHPSTQKMKANFVQDVPFKTGVEITVALLSDTLKKEVTMINKALDKSAKVFYSLPADSLYKRMLHVSDNMIAEHLMLLNADILTGELNVSKGIEAAKKQLMSDLPDASRWVDGSGLSRYNLFTPRSIVKLLQNIYQTVPQERLFKLLPAAGKSGTLKSLPSNEEPFIFAKSGSFSNNYNLSGYLITKKGKVLIFSIMNNSFLKPMSEIRKEVTKILTEVHEKN</sequence>
<protein>
    <submittedName>
        <fullName evidence="4">D-alanyl-D-alanine carboxypeptidase/D-alanyl-D-alanine-endopeptidase (Penicillin-binding protein 4)</fullName>
        <ecNumber evidence="4">3.4.16.4</ecNumber>
        <ecNumber evidence="4">3.4.21.-</ecNumber>
    </submittedName>
</protein>
<dbReference type="InterPro" id="IPR000667">
    <property type="entry name" value="Peptidase_S13"/>
</dbReference>
<dbReference type="PANTHER" id="PTHR30023:SF0">
    <property type="entry name" value="PENICILLIN-SENSITIVE CARBOXYPEPTIDASE A"/>
    <property type="match status" value="1"/>
</dbReference>
<keyword evidence="5" id="KW-1185">Reference proteome</keyword>
<dbReference type="PROSITE" id="PS51257">
    <property type="entry name" value="PROKAR_LIPOPROTEIN"/>
    <property type="match status" value="1"/>
</dbReference>
<reference evidence="4 5" key="1">
    <citation type="submission" date="2020-08" db="EMBL/GenBank/DDBJ databases">
        <title>Functional genomics of gut bacteria from endangered species of beetles.</title>
        <authorList>
            <person name="Carlos-Shanley C."/>
        </authorList>
    </citation>
    <scope>NUCLEOTIDE SEQUENCE [LARGE SCALE GENOMIC DNA]</scope>
    <source>
        <strain evidence="4 5">S00070</strain>
    </source>
</reference>
<dbReference type="GO" id="GO:0009002">
    <property type="term" value="F:serine-type D-Ala-D-Ala carboxypeptidase activity"/>
    <property type="evidence" value="ECO:0007669"/>
    <property type="project" value="UniProtKB-EC"/>
</dbReference>
<evidence type="ECO:0000313" key="4">
    <source>
        <dbReference type="EMBL" id="MBB6004709.1"/>
    </source>
</evidence>